<dbReference type="Proteomes" id="UP000683360">
    <property type="component" value="Unassembled WGS sequence"/>
</dbReference>
<keyword evidence="2" id="KW-1185">Reference proteome</keyword>
<comment type="caution">
    <text evidence="1">The sequence shown here is derived from an EMBL/GenBank/DDBJ whole genome shotgun (WGS) entry which is preliminary data.</text>
</comment>
<evidence type="ECO:0000313" key="1">
    <source>
        <dbReference type="EMBL" id="CAG2195881.1"/>
    </source>
</evidence>
<name>A0A8S3QRH7_MYTED</name>
<organism evidence="1 2">
    <name type="scientific">Mytilus edulis</name>
    <name type="common">Blue mussel</name>
    <dbReference type="NCBI Taxonomy" id="6550"/>
    <lineage>
        <taxon>Eukaryota</taxon>
        <taxon>Metazoa</taxon>
        <taxon>Spiralia</taxon>
        <taxon>Lophotrochozoa</taxon>
        <taxon>Mollusca</taxon>
        <taxon>Bivalvia</taxon>
        <taxon>Autobranchia</taxon>
        <taxon>Pteriomorphia</taxon>
        <taxon>Mytilida</taxon>
        <taxon>Mytiloidea</taxon>
        <taxon>Mytilidae</taxon>
        <taxon>Mytilinae</taxon>
        <taxon>Mytilus</taxon>
    </lineage>
</organism>
<sequence>MAQAQMLLGLEQTYAQKLLQIAEEKTKCKIWTRNKYNDIVNLMTKEPSKEDKTPAYYYLLTKYEILQCGDIQKIIRKRSSSDDDIKYYACLEDMYNIVYKIHIATGHGGRDKMIKEANRKYANVSTEAVELFKELCEECQLKKRKIANEFSVISAVLSPDIESKEKALKDFELYIKRTETGVFKDEETQIAKVDHSKSQILCPHCSVLFKCQHCTSKDIQIASLEKEISYLRPRMRKQESLMCCQCCADKEKPAFYECKECDKYMCEQCNVKHNTDPALVDHRSKYIDPLKYKVKDTFQIRGIKIRDMKMLNDELLVVADGKENKLITCRIDGRDLMEIMLPMKPFRMAVTDENTVAVSFGSNMKVGLINVTSGESTKEFKLNSSCFAIAYNNMEIFVSCQEKTEDISDSEHTVHVINIHTGELHYKITLSNFTPENMLVGTDARMFFTYYGNKCICTDMTGRNIFDISAKNMIGPWGIAFDNNDGMLIVCNKSKNVHRISTDGGEKKVLFSFPAYIKTTRSSAYICHDNITGSIIIGRGYKFAVFTRT</sequence>
<reference evidence="1" key="1">
    <citation type="submission" date="2021-03" db="EMBL/GenBank/DDBJ databases">
        <authorList>
            <person name="Bekaert M."/>
        </authorList>
    </citation>
    <scope>NUCLEOTIDE SEQUENCE</scope>
</reference>
<proteinExistence type="predicted"/>
<evidence type="ECO:0008006" key="3">
    <source>
        <dbReference type="Google" id="ProtNLM"/>
    </source>
</evidence>
<evidence type="ECO:0000313" key="2">
    <source>
        <dbReference type="Proteomes" id="UP000683360"/>
    </source>
</evidence>
<gene>
    <name evidence="1" type="ORF">MEDL_10769</name>
</gene>
<dbReference type="AlphaFoldDB" id="A0A8S3QRH7"/>
<protein>
    <recommendedName>
        <fullName evidence="3">B box-type domain-containing protein</fullName>
    </recommendedName>
</protein>
<dbReference type="EMBL" id="CAJPWZ010000536">
    <property type="protein sequence ID" value="CAG2195881.1"/>
    <property type="molecule type" value="Genomic_DNA"/>
</dbReference>
<dbReference type="CDD" id="cd19757">
    <property type="entry name" value="Bbox1"/>
    <property type="match status" value="1"/>
</dbReference>
<dbReference type="Gene3D" id="2.130.10.10">
    <property type="entry name" value="YVTN repeat-like/Quinoprotein amine dehydrogenase"/>
    <property type="match status" value="1"/>
</dbReference>
<accession>A0A8S3QRH7</accession>
<dbReference type="SUPFAM" id="SSF101898">
    <property type="entry name" value="NHL repeat"/>
    <property type="match status" value="1"/>
</dbReference>
<dbReference type="OrthoDB" id="10066958at2759"/>
<dbReference type="InterPro" id="IPR015943">
    <property type="entry name" value="WD40/YVTN_repeat-like_dom_sf"/>
</dbReference>